<dbReference type="NCBIfam" id="TIGR02226">
    <property type="entry name" value="two_anch"/>
    <property type="match status" value="1"/>
</dbReference>
<dbReference type="KEGG" id="pbap:Pla133_33240"/>
<dbReference type="Pfam" id="PF07584">
    <property type="entry name" value="BatA"/>
    <property type="match status" value="1"/>
</dbReference>
<keyword evidence="1" id="KW-0472">Membrane</keyword>
<evidence type="ECO:0000313" key="4">
    <source>
        <dbReference type="Proteomes" id="UP000316921"/>
    </source>
</evidence>
<feature type="transmembrane region" description="Helical" evidence="1">
    <location>
        <begin position="57"/>
        <end position="76"/>
    </location>
</feature>
<feature type="transmembrane region" description="Helical" evidence="1">
    <location>
        <begin position="6"/>
        <end position="26"/>
    </location>
</feature>
<dbReference type="RefSeq" id="WP_145067062.1">
    <property type="nucleotide sequence ID" value="NZ_CP036287.1"/>
</dbReference>
<feature type="domain" description="Aerotolerance regulator N-terminal" evidence="2">
    <location>
        <begin position="4"/>
        <end position="78"/>
    </location>
</feature>
<dbReference type="InterPro" id="IPR011933">
    <property type="entry name" value="Double_TM_dom"/>
</dbReference>
<name>A0A518BMM0_9BACT</name>
<accession>A0A518BMM0</accession>
<dbReference type="EMBL" id="CP036287">
    <property type="protein sequence ID" value="QDU68229.1"/>
    <property type="molecule type" value="Genomic_DNA"/>
</dbReference>
<dbReference type="SUPFAM" id="SSF52317">
    <property type="entry name" value="Class I glutamine amidotransferase-like"/>
    <property type="match status" value="1"/>
</dbReference>
<dbReference type="PANTHER" id="PTHR37464">
    <property type="entry name" value="BLL2463 PROTEIN"/>
    <property type="match status" value="1"/>
</dbReference>
<dbReference type="SUPFAM" id="SSF53300">
    <property type="entry name" value="vWA-like"/>
    <property type="match status" value="1"/>
</dbReference>
<dbReference type="Proteomes" id="UP000316921">
    <property type="component" value="Chromosome"/>
</dbReference>
<evidence type="ECO:0000259" key="2">
    <source>
        <dbReference type="Pfam" id="PF07584"/>
    </source>
</evidence>
<dbReference type="Gene3D" id="2.60.40.10">
    <property type="entry name" value="Immunoglobulins"/>
    <property type="match status" value="1"/>
</dbReference>
<gene>
    <name evidence="3" type="ORF">Pla133_33240</name>
</gene>
<feature type="transmembrane region" description="Helical" evidence="1">
    <location>
        <begin position="713"/>
        <end position="732"/>
    </location>
</feature>
<dbReference type="InterPro" id="IPR013783">
    <property type="entry name" value="Ig-like_fold"/>
</dbReference>
<keyword evidence="1" id="KW-1133">Transmembrane helix</keyword>
<dbReference type="AlphaFoldDB" id="A0A518BMM0"/>
<evidence type="ECO:0000313" key="3">
    <source>
        <dbReference type="EMBL" id="QDU68229.1"/>
    </source>
</evidence>
<dbReference type="Gene3D" id="3.40.50.880">
    <property type="match status" value="1"/>
</dbReference>
<organism evidence="3 4">
    <name type="scientific">Engelhardtia mirabilis</name>
    <dbReference type="NCBI Taxonomy" id="2528011"/>
    <lineage>
        <taxon>Bacteria</taxon>
        <taxon>Pseudomonadati</taxon>
        <taxon>Planctomycetota</taxon>
        <taxon>Planctomycetia</taxon>
        <taxon>Planctomycetia incertae sedis</taxon>
        <taxon>Engelhardtia</taxon>
    </lineage>
</organism>
<keyword evidence="1" id="KW-0812">Transmembrane</keyword>
<dbReference type="InterPro" id="IPR024163">
    <property type="entry name" value="Aerotolerance_reg_N"/>
</dbReference>
<evidence type="ECO:0000256" key="1">
    <source>
        <dbReference type="SAM" id="Phobius"/>
    </source>
</evidence>
<dbReference type="InterPro" id="IPR029062">
    <property type="entry name" value="Class_I_gatase-like"/>
</dbReference>
<dbReference type="InterPro" id="IPR036465">
    <property type="entry name" value="vWFA_dom_sf"/>
</dbReference>
<dbReference type="Gene3D" id="3.40.50.410">
    <property type="entry name" value="von Willebrand factor, type A domain"/>
    <property type="match status" value="1"/>
</dbReference>
<keyword evidence="4" id="KW-1185">Reference proteome</keyword>
<dbReference type="PANTHER" id="PTHR37464:SF1">
    <property type="entry name" value="BLL2463 PROTEIN"/>
    <property type="match status" value="1"/>
</dbReference>
<protein>
    <recommendedName>
        <fullName evidence="2">Aerotolerance regulator N-terminal domain-containing protein</fullName>
    </recommendedName>
</protein>
<reference evidence="3 4" key="1">
    <citation type="submission" date="2019-02" db="EMBL/GenBank/DDBJ databases">
        <title>Deep-cultivation of Planctomycetes and their phenomic and genomic characterization uncovers novel biology.</title>
        <authorList>
            <person name="Wiegand S."/>
            <person name="Jogler M."/>
            <person name="Boedeker C."/>
            <person name="Pinto D."/>
            <person name="Vollmers J."/>
            <person name="Rivas-Marin E."/>
            <person name="Kohn T."/>
            <person name="Peeters S.H."/>
            <person name="Heuer A."/>
            <person name="Rast P."/>
            <person name="Oberbeckmann S."/>
            <person name="Bunk B."/>
            <person name="Jeske O."/>
            <person name="Meyerdierks A."/>
            <person name="Storesund J.E."/>
            <person name="Kallscheuer N."/>
            <person name="Luecker S."/>
            <person name="Lage O.M."/>
            <person name="Pohl T."/>
            <person name="Merkel B.J."/>
            <person name="Hornburger P."/>
            <person name="Mueller R.-W."/>
            <person name="Bruemmer F."/>
            <person name="Labrenz M."/>
            <person name="Spormann A.M."/>
            <person name="Op den Camp H."/>
            <person name="Overmann J."/>
            <person name="Amann R."/>
            <person name="Jetten M.S.M."/>
            <person name="Mascher T."/>
            <person name="Medema M.H."/>
            <person name="Devos D.P."/>
            <person name="Kaster A.-K."/>
            <person name="Ovreas L."/>
            <person name="Rohde M."/>
            <person name="Galperin M.Y."/>
            <person name="Jogler C."/>
        </authorList>
    </citation>
    <scope>NUCLEOTIDE SEQUENCE [LARGE SCALE GENOMIC DNA]</scope>
    <source>
        <strain evidence="3 4">Pla133</strain>
    </source>
</reference>
<sequence length="739" mass="79429">MIGGFVHPALALGALLAAVPLIIHLLNRRRHRPLEWGAMRFVLAAYKRTRRRAQLENLLLLLLRMLGVALLALALARPFAGDASPLAPLTESRRDVVIVLDVSASTGYRDGAGTVHARIIERARELLGDLDGGRGDRARLVVADDRPRLLSWRTPSEALNLLGALDQPSDTSMDLVAALAEVLASLQEDGNALEASEVEVRLLTDLQRSNFDPDPSRAEGQTDELVRALDRLVELELVLTVEDLGPAELIPPNVGVTDIAPISPVLGPGLPVDIAVDVTNHGASAVGGVRLALAIDGERLPSRVLDMVGGATAREIFAVTFDEPGAHVLEASIEADPLAFDDRRAAVIDVPGTVSVLLVNGAPDESAIELDEVGLFAAALAPPDDGGLGSRGFVPFSIEEIDPAFLDAADLDLAPFDAIVLANVEAISARAVERLTERVSAGAGLIVSLGDRTVPSVYARRLFAADGTGLLPAEPLEVVSVADRRDGYYRVGEFDGEHPALAFFNDPRWRPLLTEIPIYTFIATTPLPQARVLAALDAGKAPLLVERAFGAGRVLLFTTSLDVAWTRIPESPRTLVPFAHELVRHAGRGPARRLEVPVGEPLSVIVDRFPRSPVAILPDGARRPVDGEPTELPGGRWQLPPITETGRLGVYRVTFDEADPVVFAVQGRADEGDLERLPAEALAELHPALRAVRAESADVGEQDVSRRGELWRGLLWICLAVLISESLWGAWLERRRRLS</sequence>
<proteinExistence type="predicted"/>